<dbReference type="RefSeq" id="WP_230435182.1">
    <property type="nucleotide sequence ID" value="NZ_CP087715.1"/>
</dbReference>
<sequence length="408" mass="42288">MKKTILSLSLMLLSAGSFAETTLGLDGECNENGTYIDEVNFNGGDYVRCDLPASIVEDDTVVLAVENEDGDPIVWTLPGIVVVGNGNTQNANPATVDKTVLQIEAGAQIAGAVESNSALVISRGAQIDAQGSNLNPIVFSSLDDNMDGSGEWGGLVLAGFGESNNCPSSAGVDTCEMEGVAGGYYYGGGKYLNTSMSSGTLSYVVIAEGGHEVATASEINGLTLYTVNDSTSISNVHVHNNQDDGIEFFGGNAAVSNLWLTCNEDDSVDWDEGFQGSLTNVSILQDNGADHAFELANNPNTYGATPRAKGMVENVTLTLNKAGDSIDVPFKLKEGTDASFENVVIDSNYTGVCDDTSTAYTGGSTVFTTLEYSCSAGNANTSASMHLPASGSATGFSTASFWSAPACN</sequence>
<proteinExistence type="predicted"/>
<evidence type="ECO:0000313" key="3">
    <source>
        <dbReference type="Proteomes" id="UP001597264"/>
    </source>
</evidence>
<dbReference type="PANTHER" id="PTHR41339:SF1">
    <property type="entry name" value="SECRETED PROTEIN"/>
    <property type="match status" value="1"/>
</dbReference>
<dbReference type="SUPFAM" id="SSF51126">
    <property type="entry name" value="Pectin lyase-like"/>
    <property type="match status" value="1"/>
</dbReference>
<dbReference type="EMBL" id="JBHTLR010000034">
    <property type="protein sequence ID" value="MFD1218334.1"/>
    <property type="molecule type" value="Genomic_DNA"/>
</dbReference>
<dbReference type="InterPro" id="IPR011050">
    <property type="entry name" value="Pectin_lyase_fold/virulence"/>
</dbReference>
<dbReference type="Proteomes" id="UP001597264">
    <property type="component" value="Unassembled WGS sequence"/>
</dbReference>
<organism evidence="2 3">
    <name type="scientific">Microbulbifer celer</name>
    <dbReference type="NCBI Taxonomy" id="435905"/>
    <lineage>
        <taxon>Bacteria</taxon>
        <taxon>Pseudomonadati</taxon>
        <taxon>Pseudomonadota</taxon>
        <taxon>Gammaproteobacteria</taxon>
        <taxon>Cellvibrionales</taxon>
        <taxon>Microbulbiferaceae</taxon>
        <taxon>Microbulbifer</taxon>
    </lineage>
</organism>
<name>A0ABW3UDE7_9GAMM</name>
<gene>
    <name evidence="2" type="ORF">ACFQ2X_17155</name>
</gene>
<evidence type="ECO:0000313" key="2">
    <source>
        <dbReference type="EMBL" id="MFD1218334.1"/>
    </source>
</evidence>
<protein>
    <submittedName>
        <fullName evidence="2">Uncharacterized protein</fullName>
    </submittedName>
</protein>
<feature type="signal peptide" evidence="1">
    <location>
        <begin position="1"/>
        <end position="19"/>
    </location>
</feature>
<evidence type="ECO:0000256" key="1">
    <source>
        <dbReference type="SAM" id="SignalP"/>
    </source>
</evidence>
<accession>A0ABW3UDE7</accession>
<feature type="chain" id="PRO_5047108664" evidence="1">
    <location>
        <begin position="20"/>
        <end position="408"/>
    </location>
</feature>
<comment type="caution">
    <text evidence="2">The sequence shown here is derived from an EMBL/GenBank/DDBJ whole genome shotgun (WGS) entry which is preliminary data.</text>
</comment>
<dbReference type="PANTHER" id="PTHR41339">
    <property type="entry name" value="LIPL48"/>
    <property type="match status" value="1"/>
</dbReference>
<reference evidence="3" key="1">
    <citation type="journal article" date="2019" name="Int. J. Syst. Evol. Microbiol.">
        <title>The Global Catalogue of Microorganisms (GCM) 10K type strain sequencing project: providing services to taxonomists for standard genome sequencing and annotation.</title>
        <authorList>
            <consortium name="The Broad Institute Genomics Platform"/>
            <consortium name="The Broad Institute Genome Sequencing Center for Infectious Disease"/>
            <person name="Wu L."/>
            <person name="Ma J."/>
        </authorList>
    </citation>
    <scope>NUCLEOTIDE SEQUENCE [LARGE SCALE GENOMIC DNA]</scope>
    <source>
        <strain evidence="3">CCUG 54356</strain>
    </source>
</reference>
<keyword evidence="1" id="KW-0732">Signal</keyword>
<keyword evidence="3" id="KW-1185">Reference proteome</keyword>